<comment type="catalytic activity">
    <reaction evidence="1">
        <text>Release of an N-terminal amino acid, Xaa-|-Yaa- from a peptide, amide or arylamide. Xaa is preferably Ala, but may be most amino acids including Pro (slow action). When a terminal hydrophobic residue is followed by a prolyl residue, the two may be released as an intact Xaa-Pro dipeptide.</text>
        <dbReference type="EC" id="3.4.11.2"/>
    </reaction>
</comment>
<dbReference type="GO" id="GO:0016285">
    <property type="term" value="F:alanyl aminopeptidase activity"/>
    <property type="evidence" value="ECO:0007669"/>
    <property type="project" value="UniProtKB-EC"/>
</dbReference>
<dbReference type="NCBIfam" id="TIGR02412">
    <property type="entry name" value="pepN_strep_liv"/>
    <property type="match status" value="1"/>
</dbReference>
<proteinExistence type="inferred from homology"/>
<dbReference type="SUPFAM" id="SSF63737">
    <property type="entry name" value="Leukotriene A4 hydrolase N-terminal domain"/>
    <property type="match status" value="1"/>
</dbReference>
<feature type="domain" description="Peptidase M1 membrane alanine aminopeptidase" evidence="15">
    <location>
        <begin position="220"/>
        <end position="432"/>
    </location>
</feature>
<evidence type="ECO:0000259" key="17">
    <source>
        <dbReference type="Pfam" id="PF17900"/>
    </source>
</evidence>
<accession>A0ABY8XQU3</accession>
<dbReference type="Proteomes" id="UP001227101">
    <property type="component" value="Chromosome"/>
</dbReference>
<dbReference type="Gene3D" id="1.10.390.10">
    <property type="entry name" value="Neutral Protease Domain 2"/>
    <property type="match status" value="1"/>
</dbReference>
<dbReference type="PANTHER" id="PTHR11533">
    <property type="entry name" value="PROTEASE M1 ZINC METALLOPROTEASE"/>
    <property type="match status" value="1"/>
</dbReference>
<dbReference type="InterPro" id="IPR045357">
    <property type="entry name" value="Aminopeptidase_N-like_N"/>
</dbReference>
<feature type="region of interest" description="Disordered" evidence="14">
    <location>
        <begin position="678"/>
        <end position="697"/>
    </location>
</feature>
<organism evidence="18 19">
    <name type="scientific">Amycolatopsis nalaikhensis</name>
    <dbReference type="NCBI Taxonomy" id="715472"/>
    <lineage>
        <taxon>Bacteria</taxon>
        <taxon>Bacillati</taxon>
        <taxon>Actinomycetota</taxon>
        <taxon>Actinomycetes</taxon>
        <taxon>Pseudonocardiales</taxon>
        <taxon>Pseudonocardiaceae</taxon>
        <taxon>Amycolatopsis</taxon>
    </lineage>
</organism>
<evidence type="ECO:0000256" key="11">
    <source>
        <dbReference type="ARBA" id="ARBA00023049"/>
    </source>
</evidence>
<dbReference type="Pfam" id="PF11838">
    <property type="entry name" value="ERAP1_C"/>
    <property type="match status" value="1"/>
</dbReference>
<evidence type="ECO:0000256" key="12">
    <source>
        <dbReference type="ARBA" id="ARBA00029811"/>
    </source>
</evidence>
<dbReference type="InterPro" id="IPR027268">
    <property type="entry name" value="Peptidase_M4/M1_CTD_sf"/>
</dbReference>
<dbReference type="CDD" id="cd09602">
    <property type="entry name" value="M1_APN"/>
    <property type="match status" value="1"/>
</dbReference>
<evidence type="ECO:0000256" key="1">
    <source>
        <dbReference type="ARBA" id="ARBA00000098"/>
    </source>
</evidence>
<protein>
    <recommendedName>
        <fullName evidence="5">Aminopeptidase N</fullName>
        <ecNumber evidence="4">3.4.11.2</ecNumber>
    </recommendedName>
    <alternativeName>
        <fullName evidence="12">Alanine aminopeptidase</fullName>
    </alternativeName>
    <alternativeName>
        <fullName evidence="13">Lysyl aminopeptidase</fullName>
    </alternativeName>
</protein>
<evidence type="ECO:0000256" key="4">
    <source>
        <dbReference type="ARBA" id="ARBA00012564"/>
    </source>
</evidence>
<keyword evidence="8" id="KW-0479">Metal-binding</keyword>
<evidence type="ECO:0000256" key="7">
    <source>
        <dbReference type="ARBA" id="ARBA00022670"/>
    </source>
</evidence>
<dbReference type="PRINTS" id="PR00756">
    <property type="entry name" value="ALADIPTASE"/>
</dbReference>
<dbReference type="EMBL" id="CP127173">
    <property type="protein sequence ID" value="WIV58040.1"/>
    <property type="molecule type" value="Genomic_DNA"/>
</dbReference>
<dbReference type="InterPro" id="IPR050344">
    <property type="entry name" value="Peptidase_M1_aminopeptidases"/>
</dbReference>
<dbReference type="EC" id="3.4.11.2" evidence="4"/>
<dbReference type="InterPro" id="IPR001930">
    <property type="entry name" value="Peptidase_M1"/>
</dbReference>
<evidence type="ECO:0000256" key="9">
    <source>
        <dbReference type="ARBA" id="ARBA00022801"/>
    </source>
</evidence>
<evidence type="ECO:0000256" key="8">
    <source>
        <dbReference type="ARBA" id="ARBA00022723"/>
    </source>
</evidence>
<evidence type="ECO:0000256" key="13">
    <source>
        <dbReference type="ARBA" id="ARBA00031533"/>
    </source>
</evidence>
<feature type="domain" description="ERAP1-like C-terminal" evidence="16">
    <location>
        <begin position="502"/>
        <end position="796"/>
    </location>
</feature>
<sequence length="825" mass="91171">MTLTRDEAAARSAEVSHVRYAVSLDLTAGDREFGTSTVVRFRARTGNRPVFLDFAGDVESVECNGRELEPDAHEGARVRLAVRPGENIVRVHGSAPYSSTGEGLHRFRDPLDGNVYLHTKFEPFAAHHVFACFDQPDVKASVELTVTAEDDWVVVANTDPVTSGPVWRFEETPPLPPYLVAFAAGPFRRVASNHRGLPLALYARGSLFEDLTADAPEIFEVVGRGLDHFGRLFALPYPFAKYDHVFAPEYAFGGMEHPGCVTLNERFLFSHRVTEDKRRRRAEVLLHEMAHMWFGDHVTLRWWDDLWLNEAFAELISVVAQPAVTRFGEGWTAYAHHALPVARHADRLPTSHAIRVDTPDTEAARVNFGPIVYKRGAAVLYDLAGRLGWENFYAGVRKYLRTHAWGNATLEDFVAALRSGSDEDVDRWVAEWLLRPGVNTVEVLHDRVRQLPDPDVPPRHLPLRIAAFDELDGRLLPRHDAHVRLTPRRYEADLGEFGSPDLVVPNADAGCHVKVRLDPRSRVAALRSLSTVEDARVRAVVWGALWDDVLDARLPARSYASAVLTHGPRETDGVLETLLERAVTAVHAYGASESTLAHRVRERLAGAVLGSDRQLVLARALVGAVADHGLLSEIVCGRSPWAELEVDRDLRWRALVRLAATGGDIDGLLGIARDADPGDSGRRNALQAEAARPTPAAKEQAWTWLSGDGLSLAEKKAVMAGFRQPGQEAVLTPYADRYLRALESMADARPEFALAFARGLYPRFTDAEEHVLAATGDLLESESLSDGVRKVVQEERAELLVLRAARARDAAELPAADGKRAALRP</sequence>
<keyword evidence="7" id="KW-0645">Protease</keyword>
<keyword evidence="6 18" id="KW-0031">Aminopeptidase</keyword>
<evidence type="ECO:0000313" key="18">
    <source>
        <dbReference type="EMBL" id="WIV58040.1"/>
    </source>
</evidence>
<name>A0ABY8XQU3_9PSEU</name>
<keyword evidence="11" id="KW-0482">Metalloprotease</keyword>
<dbReference type="InterPro" id="IPR012778">
    <property type="entry name" value="Pept_M1_aminopeptidase"/>
</dbReference>
<dbReference type="InterPro" id="IPR042097">
    <property type="entry name" value="Aminopeptidase_N-like_N_sf"/>
</dbReference>
<evidence type="ECO:0000256" key="5">
    <source>
        <dbReference type="ARBA" id="ARBA00015611"/>
    </source>
</evidence>
<dbReference type="Pfam" id="PF17900">
    <property type="entry name" value="Peptidase_M1_N"/>
    <property type="match status" value="1"/>
</dbReference>
<dbReference type="SUPFAM" id="SSF55486">
    <property type="entry name" value="Metalloproteases ('zincins'), catalytic domain"/>
    <property type="match status" value="1"/>
</dbReference>
<keyword evidence="10" id="KW-0862">Zinc</keyword>
<dbReference type="InterPro" id="IPR014782">
    <property type="entry name" value="Peptidase_M1_dom"/>
</dbReference>
<feature type="domain" description="Aminopeptidase N-like N-terminal" evidence="17">
    <location>
        <begin position="113"/>
        <end position="179"/>
    </location>
</feature>
<comment type="similarity">
    <text evidence="3">Belongs to the peptidase M1 family.</text>
</comment>
<evidence type="ECO:0000256" key="6">
    <source>
        <dbReference type="ARBA" id="ARBA00022438"/>
    </source>
</evidence>
<evidence type="ECO:0000256" key="10">
    <source>
        <dbReference type="ARBA" id="ARBA00022833"/>
    </source>
</evidence>
<dbReference type="InterPro" id="IPR024571">
    <property type="entry name" value="ERAP1-like_C_dom"/>
</dbReference>
<evidence type="ECO:0000256" key="2">
    <source>
        <dbReference type="ARBA" id="ARBA00001947"/>
    </source>
</evidence>
<evidence type="ECO:0000259" key="16">
    <source>
        <dbReference type="Pfam" id="PF11838"/>
    </source>
</evidence>
<keyword evidence="19" id="KW-1185">Reference proteome</keyword>
<evidence type="ECO:0000313" key="19">
    <source>
        <dbReference type="Proteomes" id="UP001227101"/>
    </source>
</evidence>
<dbReference type="PANTHER" id="PTHR11533:SF174">
    <property type="entry name" value="PUROMYCIN-SENSITIVE AMINOPEPTIDASE-RELATED"/>
    <property type="match status" value="1"/>
</dbReference>
<dbReference type="Gene3D" id="2.60.40.1730">
    <property type="entry name" value="tricorn interacting facor f3 domain"/>
    <property type="match status" value="1"/>
</dbReference>
<evidence type="ECO:0000259" key="15">
    <source>
        <dbReference type="Pfam" id="PF01433"/>
    </source>
</evidence>
<dbReference type="Pfam" id="PF01433">
    <property type="entry name" value="Peptidase_M1"/>
    <property type="match status" value="1"/>
</dbReference>
<keyword evidence="9 18" id="KW-0378">Hydrolase</keyword>
<evidence type="ECO:0000256" key="14">
    <source>
        <dbReference type="SAM" id="MobiDB-lite"/>
    </source>
</evidence>
<comment type="cofactor">
    <cofactor evidence="2">
        <name>Zn(2+)</name>
        <dbReference type="ChEBI" id="CHEBI:29105"/>
    </cofactor>
</comment>
<gene>
    <name evidence="18" type="primary">pepN</name>
    <name evidence="18" type="ORF">QP939_05020</name>
</gene>
<reference evidence="18 19" key="1">
    <citation type="submission" date="2023-06" db="EMBL/GenBank/DDBJ databases">
        <authorList>
            <person name="Oyuntsetseg B."/>
            <person name="Kim S.B."/>
        </authorList>
    </citation>
    <scope>NUCLEOTIDE SEQUENCE [LARGE SCALE GENOMIC DNA]</scope>
    <source>
        <strain evidence="18 19">2-2</strain>
    </source>
</reference>
<evidence type="ECO:0000256" key="3">
    <source>
        <dbReference type="ARBA" id="ARBA00010136"/>
    </source>
</evidence>